<evidence type="ECO:0000313" key="2">
    <source>
        <dbReference type="Proteomes" id="UP000572377"/>
    </source>
</evidence>
<organism evidence="1 2">
    <name type="scientific">Halovulum dunhuangense</name>
    <dbReference type="NCBI Taxonomy" id="1505036"/>
    <lineage>
        <taxon>Bacteria</taxon>
        <taxon>Pseudomonadati</taxon>
        <taxon>Pseudomonadota</taxon>
        <taxon>Alphaproteobacteria</taxon>
        <taxon>Rhodobacterales</taxon>
        <taxon>Paracoccaceae</taxon>
        <taxon>Halovulum</taxon>
    </lineage>
</organism>
<dbReference type="Gene3D" id="1.10.238.160">
    <property type="match status" value="1"/>
</dbReference>
<dbReference type="RefSeq" id="WP_171325665.1">
    <property type="nucleotide sequence ID" value="NZ_JABFBC010000002.1"/>
</dbReference>
<protein>
    <submittedName>
        <fullName evidence="1">AlpA family phage regulatory protein</fullName>
    </submittedName>
</protein>
<accession>A0A849L4C3</accession>
<dbReference type="EMBL" id="JABFBC010000002">
    <property type="protein sequence ID" value="NNU81054.1"/>
    <property type="molecule type" value="Genomic_DNA"/>
</dbReference>
<dbReference type="InterPro" id="IPR010260">
    <property type="entry name" value="AlpA"/>
</dbReference>
<sequence>MKDEIHLRTLASRADLKRLGINVSNTTLLRWEARGRFPRRIRMAGTSVAWFLSKIEEWLSERAAERARTHYADAG</sequence>
<proteinExistence type="predicted"/>
<gene>
    <name evidence="1" type="ORF">HMH01_11455</name>
</gene>
<comment type="caution">
    <text evidence="1">The sequence shown here is derived from an EMBL/GenBank/DDBJ whole genome shotgun (WGS) entry which is preliminary data.</text>
</comment>
<dbReference type="Pfam" id="PF05930">
    <property type="entry name" value="Phage_AlpA"/>
    <property type="match status" value="1"/>
</dbReference>
<dbReference type="Proteomes" id="UP000572377">
    <property type="component" value="Unassembled WGS sequence"/>
</dbReference>
<reference evidence="1 2" key="1">
    <citation type="submission" date="2020-05" db="EMBL/GenBank/DDBJ databases">
        <title>Gimesia benthica sp. nov., a novel planctomycete isolated from a deep-sea water sample of the Northwest Indian Ocean.</title>
        <authorList>
            <person name="Wang J."/>
            <person name="Ruan C."/>
            <person name="Song L."/>
            <person name="Zhu Y."/>
            <person name="Li A."/>
            <person name="Zheng X."/>
            <person name="Wang L."/>
            <person name="Lu Z."/>
            <person name="Huang Y."/>
            <person name="Du W."/>
            <person name="Zhou Y."/>
            <person name="Huang L."/>
            <person name="Dai X."/>
        </authorList>
    </citation>
    <scope>NUCLEOTIDE SEQUENCE [LARGE SCALE GENOMIC DNA]</scope>
    <source>
        <strain evidence="1 2">YYQ-30</strain>
    </source>
</reference>
<name>A0A849L4C3_9RHOB</name>
<dbReference type="AlphaFoldDB" id="A0A849L4C3"/>
<evidence type="ECO:0000313" key="1">
    <source>
        <dbReference type="EMBL" id="NNU81054.1"/>
    </source>
</evidence>
<keyword evidence="2" id="KW-1185">Reference proteome</keyword>